<proteinExistence type="predicted"/>
<organism evidence="1">
    <name type="scientific">Siphoviridae sp. ctr8v12</name>
    <dbReference type="NCBI Taxonomy" id="2825685"/>
    <lineage>
        <taxon>Viruses</taxon>
        <taxon>Duplodnaviria</taxon>
        <taxon>Heunggongvirae</taxon>
        <taxon>Uroviricota</taxon>
        <taxon>Caudoviricetes</taxon>
    </lineage>
</organism>
<sequence length="45" mass="5216">MAMDKHWGSIGRNVRLWPEVEKREPHRVPGSYVVRVLSCGTVRIL</sequence>
<dbReference type="EMBL" id="BK015649">
    <property type="protein sequence ID" value="DAE18012.1"/>
    <property type="molecule type" value="Genomic_DNA"/>
</dbReference>
<reference evidence="1" key="1">
    <citation type="journal article" date="2021" name="Proc. Natl. Acad. Sci. U.S.A.">
        <title>A Catalog of Tens of Thousands of Viruses from Human Metagenomes Reveals Hidden Associations with Chronic Diseases.</title>
        <authorList>
            <person name="Tisza M.J."/>
            <person name="Buck C.B."/>
        </authorList>
    </citation>
    <scope>NUCLEOTIDE SEQUENCE</scope>
    <source>
        <strain evidence="1">Ctr8v12</strain>
    </source>
</reference>
<accession>A0A8S5QHJ6</accession>
<protein>
    <submittedName>
        <fullName evidence="1">Uncharacterized protein</fullName>
    </submittedName>
</protein>
<evidence type="ECO:0000313" key="1">
    <source>
        <dbReference type="EMBL" id="DAE18012.1"/>
    </source>
</evidence>
<name>A0A8S5QHJ6_9CAUD</name>